<evidence type="ECO:0000313" key="3">
    <source>
        <dbReference type="Proteomes" id="UP000254978"/>
    </source>
</evidence>
<dbReference type="Proteomes" id="UP000254978">
    <property type="component" value="Unassembled WGS sequence"/>
</dbReference>
<protein>
    <submittedName>
        <fullName evidence="2">Uncharacterized protein</fullName>
    </submittedName>
</protein>
<feature type="compositionally biased region" description="Low complexity" evidence="1">
    <location>
        <begin position="120"/>
        <end position="136"/>
    </location>
</feature>
<dbReference type="EMBL" id="UGQT01000001">
    <property type="protein sequence ID" value="STZ57952.1"/>
    <property type="molecule type" value="Genomic_DNA"/>
</dbReference>
<proteinExistence type="predicted"/>
<dbReference type="RefSeq" id="WP_232067888.1">
    <property type="nucleotide sequence ID" value="NZ_AP022600.1"/>
</dbReference>
<name>A0A378TAU9_9MYCO</name>
<sequence>MKVISKNVMTATVGTLFGGSLLFTAGLGVAGAEPMPLDVPDGLVSVTVGGTPILENVPADIAANASMAICGPTAGDAATLAQQVDADGAEQTVCTGLPGGDLVVTQNVSAESTSPSPVVPETEAGASESAPAEAPTDGAESGTEGDLNGAGAAEAPAESEDSTG</sequence>
<keyword evidence="3" id="KW-1185">Reference proteome</keyword>
<dbReference type="AlphaFoldDB" id="A0A378TAU9"/>
<feature type="region of interest" description="Disordered" evidence="1">
    <location>
        <begin position="97"/>
        <end position="164"/>
    </location>
</feature>
<accession>A0A378TAU9</accession>
<reference evidence="2 3" key="1">
    <citation type="submission" date="2018-06" db="EMBL/GenBank/DDBJ databases">
        <authorList>
            <consortium name="Pathogen Informatics"/>
            <person name="Doyle S."/>
        </authorList>
    </citation>
    <scope>NUCLEOTIDE SEQUENCE [LARGE SCALE GENOMIC DNA]</scope>
    <source>
        <strain evidence="2 3">NCTC10821</strain>
    </source>
</reference>
<organism evidence="2 3">
    <name type="scientific">Mycolicibacterium tokaiense</name>
    <dbReference type="NCBI Taxonomy" id="39695"/>
    <lineage>
        <taxon>Bacteria</taxon>
        <taxon>Bacillati</taxon>
        <taxon>Actinomycetota</taxon>
        <taxon>Actinomycetes</taxon>
        <taxon>Mycobacteriales</taxon>
        <taxon>Mycobacteriaceae</taxon>
        <taxon>Mycolicibacterium</taxon>
    </lineage>
</organism>
<evidence type="ECO:0000256" key="1">
    <source>
        <dbReference type="SAM" id="MobiDB-lite"/>
    </source>
</evidence>
<gene>
    <name evidence="2" type="ORF">NCTC10821_01457</name>
</gene>
<evidence type="ECO:0000313" key="2">
    <source>
        <dbReference type="EMBL" id="STZ57952.1"/>
    </source>
</evidence>
<feature type="compositionally biased region" description="Polar residues" evidence="1">
    <location>
        <begin position="104"/>
        <end position="116"/>
    </location>
</feature>